<reference evidence="1" key="1">
    <citation type="submission" date="2024-05" db="EMBL/GenBank/DDBJ databases">
        <authorList>
            <person name="Kim S."/>
            <person name="Heo J."/>
            <person name="Choi H."/>
            <person name="Choi Y."/>
            <person name="Kwon S.-W."/>
            <person name="Kim Y."/>
        </authorList>
    </citation>
    <scope>NUCLEOTIDE SEQUENCE</scope>
    <source>
        <strain evidence="1">KACC 23698</strain>
    </source>
</reference>
<name>A0AAU7JI56_9HYPH</name>
<evidence type="ECO:0008006" key="2">
    <source>
        <dbReference type="Google" id="ProtNLM"/>
    </source>
</evidence>
<dbReference type="AlphaFoldDB" id="A0AAU7JI56"/>
<proteinExistence type="predicted"/>
<sequence>MLLGQGHQRSDVDLMQERKLMFHATGDKDFLAADHFYFAEFTTLNHSGVTGGAVLALDDQTHTLTVAISAMGLEPNQPHIQHIHGFVDGTASHTPTTASDADGDGYVELGEGLPQYGQILLNLTVDHANATGQDNGHSHDGALTGFPTAPNGVISYVESFTLPAGKLSQDTMLDLREIVLHGLTVPAGPGAGTPGEVDGTAGYKLVLPVASGEISEVSSAHDLHSLVGQIALAHGLDGWMI</sequence>
<gene>
    <name evidence="1" type="ORF">ABEG18_03420</name>
</gene>
<dbReference type="EMBL" id="CP157484">
    <property type="protein sequence ID" value="XBO39845.1"/>
    <property type="molecule type" value="Genomic_DNA"/>
</dbReference>
<protein>
    <recommendedName>
        <fullName evidence="2">CHRD domain-containing protein</fullName>
    </recommendedName>
</protein>
<accession>A0AAU7JI56</accession>
<dbReference type="RefSeq" id="WP_406856697.1">
    <property type="nucleotide sequence ID" value="NZ_CP157484.1"/>
</dbReference>
<organism evidence="1">
    <name type="scientific">Alsobacter sp. KACC 23698</name>
    <dbReference type="NCBI Taxonomy" id="3149229"/>
    <lineage>
        <taxon>Bacteria</taxon>
        <taxon>Pseudomonadati</taxon>
        <taxon>Pseudomonadota</taxon>
        <taxon>Alphaproteobacteria</taxon>
        <taxon>Hyphomicrobiales</taxon>
        <taxon>Alsobacteraceae</taxon>
        <taxon>Alsobacter</taxon>
    </lineage>
</organism>
<evidence type="ECO:0000313" key="1">
    <source>
        <dbReference type="EMBL" id="XBO39845.1"/>
    </source>
</evidence>